<evidence type="ECO:0000259" key="2">
    <source>
        <dbReference type="Pfam" id="PF19701"/>
    </source>
</evidence>
<dbReference type="Pfam" id="PF19701">
    <property type="entry name" value="DUF6199"/>
    <property type="match status" value="1"/>
</dbReference>
<keyword evidence="1" id="KW-0812">Transmembrane</keyword>
<dbReference type="EMBL" id="SORF01000005">
    <property type="protein sequence ID" value="TDY48066.1"/>
    <property type="molecule type" value="Genomic_DNA"/>
</dbReference>
<keyword evidence="1" id="KW-1133">Transmembrane helix</keyword>
<evidence type="ECO:0000313" key="3">
    <source>
        <dbReference type="EMBL" id="TDY48066.1"/>
    </source>
</evidence>
<gene>
    <name evidence="3" type="ORF">C7445_105248</name>
</gene>
<keyword evidence="4" id="KW-1185">Reference proteome</keyword>
<name>A0A4R8LPA1_9BACL</name>
<protein>
    <recommendedName>
        <fullName evidence="2">DUF6199 domain-containing protein</fullName>
    </recommendedName>
</protein>
<organism evidence="3 4">
    <name type="scientific">Alicyclobacillus sacchari</name>
    <dbReference type="NCBI Taxonomy" id="392010"/>
    <lineage>
        <taxon>Bacteria</taxon>
        <taxon>Bacillati</taxon>
        <taxon>Bacillota</taxon>
        <taxon>Bacilli</taxon>
        <taxon>Bacillales</taxon>
        <taxon>Alicyclobacillaceae</taxon>
        <taxon>Alicyclobacillus</taxon>
    </lineage>
</organism>
<dbReference type="AlphaFoldDB" id="A0A4R8LPA1"/>
<feature type="transmembrane region" description="Helical" evidence="1">
    <location>
        <begin position="43"/>
        <end position="64"/>
    </location>
</feature>
<evidence type="ECO:0000313" key="4">
    <source>
        <dbReference type="Proteomes" id="UP000294581"/>
    </source>
</evidence>
<keyword evidence="1" id="KW-0472">Membrane</keyword>
<reference evidence="3 4" key="1">
    <citation type="submission" date="2019-03" db="EMBL/GenBank/DDBJ databases">
        <title>Genomic Encyclopedia of Type Strains, Phase IV (KMG-IV): sequencing the most valuable type-strain genomes for metagenomic binning, comparative biology and taxonomic classification.</title>
        <authorList>
            <person name="Goeker M."/>
        </authorList>
    </citation>
    <scope>NUCLEOTIDE SEQUENCE [LARGE SCALE GENOMIC DNA]</scope>
    <source>
        <strain evidence="3 4">DSM 17974</strain>
    </source>
</reference>
<feature type="domain" description="DUF6199" evidence="2">
    <location>
        <begin position="4"/>
        <end position="61"/>
    </location>
</feature>
<dbReference type="InterPro" id="IPR045679">
    <property type="entry name" value="DUF6199"/>
</dbReference>
<accession>A0A4R8LPA1</accession>
<sequence length="68" mass="7332">MALFGFLLIMVGVFHLLAPEAAWYLHIGWKLRDAEPSDGYLMFLRVGGGAGCLIGLILIIAAMVSSHS</sequence>
<comment type="caution">
    <text evidence="3">The sequence shown here is derived from an EMBL/GenBank/DDBJ whole genome shotgun (WGS) entry which is preliminary data.</text>
</comment>
<proteinExistence type="predicted"/>
<evidence type="ECO:0000256" key="1">
    <source>
        <dbReference type="SAM" id="Phobius"/>
    </source>
</evidence>
<dbReference type="Proteomes" id="UP000294581">
    <property type="component" value="Unassembled WGS sequence"/>
</dbReference>